<feature type="compositionally biased region" description="Low complexity" evidence="1">
    <location>
        <begin position="687"/>
        <end position="698"/>
    </location>
</feature>
<feature type="compositionally biased region" description="Low complexity" evidence="1">
    <location>
        <begin position="635"/>
        <end position="656"/>
    </location>
</feature>
<dbReference type="Proteomes" id="UP001221757">
    <property type="component" value="Unassembled WGS sequence"/>
</dbReference>
<accession>A0AAD7F9B5</accession>
<feature type="region of interest" description="Disordered" evidence="1">
    <location>
        <begin position="128"/>
        <end position="150"/>
    </location>
</feature>
<evidence type="ECO:0000313" key="2">
    <source>
        <dbReference type="EMBL" id="KAJ7604980.1"/>
    </source>
</evidence>
<reference evidence="2" key="1">
    <citation type="submission" date="2023-03" db="EMBL/GenBank/DDBJ databases">
        <title>Massive genome expansion in bonnet fungi (Mycena s.s.) driven by repeated elements and novel gene families across ecological guilds.</title>
        <authorList>
            <consortium name="Lawrence Berkeley National Laboratory"/>
            <person name="Harder C.B."/>
            <person name="Miyauchi S."/>
            <person name="Viragh M."/>
            <person name="Kuo A."/>
            <person name="Thoen E."/>
            <person name="Andreopoulos B."/>
            <person name="Lu D."/>
            <person name="Skrede I."/>
            <person name="Drula E."/>
            <person name="Henrissat B."/>
            <person name="Morin E."/>
            <person name="Kohler A."/>
            <person name="Barry K."/>
            <person name="LaButti K."/>
            <person name="Morin E."/>
            <person name="Salamov A."/>
            <person name="Lipzen A."/>
            <person name="Mereny Z."/>
            <person name="Hegedus B."/>
            <person name="Baldrian P."/>
            <person name="Stursova M."/>
            <person name="Weitz H."/>
            <person name="Taylor A."/>
            <person name="Grigoriev I.V."/>
            <person name="Nagy L.G."/>
            <person name="Martin F."/>
            <person name="Kauserud H."/>
        </authorList>
    </citation>
    <scope>NUCLEOTIDE SEQUENCE</scope>
    <source>
        <strain evidence="2">CBHHK067</strain>
    </source>
</reference>
<sequence length="739" mass="79902">MTLRQLFIQLRRRAVARDAASQRTPYPAGPAKALVLAFAGGAYLLPPRAAHIYSPAAGGAAYAFGAGAYSGTPNFCNSMIACSCVIPLPIAGVIPAPVGAAACGLERSGLCSGSRGLVCARVSKRLGQNGRRQHTWTPPPAQPNPAPPHRKPLHLLNRALRVHPAHKLHEFVVLSHRHLDLQTSVHQRRHPRRKSTENAHNESSALQGLLITALKRLVTEKSALLGVSTQMFVQAPERFVKKNIWHTCHKMKLCPYPGAPYTQAYDPVVLESERSIYHLLRQHVPPGSPTFHQYLDAPPASALDLGCGMGLWLMDTARTWRTIRACTACSSPPATRPRPSTTPPRCSLASCPSGSLEFKKCSSEAPQLDFEPIHRPFSGVEHLVISILSLGLLPTVDVAVDDAKMPLTPVPPRASVAVVEGMTPMGTAPELTLSASSMSIHPAFTADSSGLWSMQCTASLDQRVFMHAPEPLWAAAADIGGCAAGACARVLQGRTVCVEWPTSFHLKLTLVELAELAEEWLRASGRGLQAWMVMVEWEKEEREGKNREKDRESVPKEAQRVVRRQLMLFKSPEESDEEEWDEEEVGVPSPAPVLESMVTPLAKGALTWVPPSKWDAPPGVVRSASFEGAVAPSPSSKTVTATESTKTVTTAASTKTLMQLAPPRTESPQLPTPTPTPTPASAPPPCTTRRCTRTAARPPSRRGVRMVQRELHGALNINEGMRQSYSASLKGDKAVDPEG</sequence>
<feature type="region of interest" description="Disordered" evidence="1">
    <location>
        <begin position="628"/>
        <end position="739"/>
    </location>
</feature>
<comment type="caution">
    <text evidence="2">The sequence shown here is derived from an EMBL/GenBank/DDBJ whole genome shotgun (WGS) entry which is preliminary data.</text>
</comment>
<protein>
    <submittedName>
        <fullName evidence="2">Uncharacterized protein</fullName>
    </submittedName>
</protein>
<feature type="compositionally biased region" description="Pro residues" evidence="1">
    <location>
        <begin position="137"/>
        <end position="147"/>
    </location>
</feature>
<feature type="region of interest" description="Disordered" evidence="1">
    <location>
        <begin position="182"/>
        <end position="202"/>
    </location>
</feature>
<dbReference type="EMBL" id="JARKIE010001178">
    <property type="protein sequence ID" value="KAJ7604980.1"/>
    <property type="molecule type" value="Genomic_DNA"/>
</dbReference>
<proteinExistence type="predicted"/>
<feature type="region of interest" description="Disordered" evidence="1">
    <location>
        <begin position="539"/>
        <end position="558"/>
    </location>
</feature>
<evidence type="ECO:0000313" key="3">
    <source>
        <dbReference type="Proteomes" id="UP001221757"/>
    </source>
</evidence>
<keyword evidence="3" id="KW-1185">Reference proteome</keyword>
<name>A0AAD7F9B5_MYCRO</name>
<evidence type="ECO:0000256" key="1">
    <source>
        <dbReference type="SAM" id="MobiDB-lite"/>
    </source>
</evidence>
<feature type="compositionally biased region" description="Pro residues" evidence="1">
    <location>
        <begin position="670"/>
        <end position="686"/>
    </location>
</feature>
<dbReference type="AlphaFoldDB" id="A0AAD7F9B5"/>
<feature type="compositionally biased region" description="Basic and acidic residues" evidence="1">
    <location>
        <begin position="730"/>
        <end position="739"/>
    </location>
</feature>
<organism evidence="2 3">
    <name type="scientific">Mycena rosella</name>
    <name type="common">Pink bonnet</name>
    <name type="synonym">Agaricus rosellus</name>
    <dbReference type="NCBI Taxonomy" id="1033263"/>
    <lineage>
        <taxon>Eukaryota</taxon>
        <taxon>Fungi</taxon>
        <taxon>Dikarya</taxon>
        <taxon>Basidiomycota</taxon>
        <taxon>Agaricomycotina</taxon>
        <taxon>Agaricomycetes</taxon>
        <taxon>Agaricomycetidae</taxon>
        <taxon>Agaricales</taxon>
        <taxon>Marasmiineae</taxon>
        <taxon>Mycenaceae</taxon>
        <taxon>Mycena</taxon>
    </lineage>
</organism>
<gene>
    <name evidence="2" type="ORF">B0H17DRAFT_1154357</name>
</gene>